<accession>A0AAV7PDX7</accession>
<dbReference type="Proteomes" id="UP001066276">
    <property type="component" value="Chromosome 7"/>
</dbReference>
<dbReference type="EMBL" id="JANPWB010000011">
    <property type="protein sequence ID" value="KAJ1125447.1"/>
    <property type="molecule type" value="Genomic_DNA"/>
</dbReference>
<feature type="region of interest" description="Disordered" evidence="1">
    <location>
        <begin position="1"/>
        <end position="102"/>
    </location>
</feature>
<protein>
    <submittedName>
        <fullName evidence="2">Uncharacterized protein</fullName>
    </submittedName>
</protein>
<proteinExistence type="predicted"/>
<comment type="caution">
    <text evidence="2">The sequence shown here is derived from an EMBL/GenBank/DDBJ whole genome shotgun (WGS) entry which is preliminary data.</text>
</comment>
<reference evidence="2" key="1">
    <citation type="journal article" date="2022" name="bioRxiv">
        <title>Sequencing and chromosome-scale assembly of the giantPleurodeles waltlgenome.</title>
        <authorList>
            <person name="Brown T."/>
            <person name="Elewa A."/>
            <person name="Iarovenko S."/>
            <person name="Subramanian E."/>
            <person name="Araus A.J."/>
            <person name="Petzold A."/>
            <person name="Susuki M."/>
            <person name="Suzuki K.-i.T."/>
            <person name="Hayashi T."/>
            <person name="Toyoda A."/>
            <person name="Oliveira C."/>
            <person name="Osipova E."/>
            <person name="Leigh N.D."/>
            <person name="Simon A."/>
            <person name="Yun M.H."/>
        </authorList>
    </citation>
    <scope>NUCLEOTIDE SEQUENCE</scope>
    <source>
        <strain evidence="2">20211129_DDA</strain>
        <tissue evidence="2">Liver</tissue>
    </source>
</reference>
<evidence type="ECO:0000313" key="2">
    <source>
        <dbReference type="EMBL" id="KAJ1125447.1"/>
    </source>
</evidence>
<organism evidence="2 3">
    <name type="scientific">Pleurodeles waltl</name>
    <name type="common">Iberian ribbed newt</name>
    <dbReference type="NCBI Taxonomy" id="8319"/>
    <lineage>
        <taxon>Eukaryota</taxon>
        <taxon>Metazoa</taxon>
        <taxon>Chordata</taxon>
        <taxon>Craniata</taxon>
        <taxon>Vertebrata</taxon>
        <taxon>Euteleostomi</taxon>
        <taxon>Amphibia</taxon>
        <taxon>Batrachia</taxon>
        <taxon>Caudata</taxon>
        <taxon>Salamandroidea</taxon>
        <taxon>Salamandridae</taxon>
        <taxon>Pleurodelinae</taxon>
        <taxon>Pleurodeles</taxon>
    </lineage>
</organism>
<sequence length="102" mass="10925">MLTPSLNIKASGGMATPKRAQPPHSAGIRCSSSPSVLQQDHRATTHKLGTFPRAGAPSREVRDPRAQKLLSPGGEKARSERGKQRPLRARASHAPLAPRAYT</sequence>
<name>A0AAV7PDX7_PLEWA</name>
<dbReference type="AlphaFoldDB" id="A0AAV7PDX7"/>
<evidence type="ECO:0000313" key="3">
    <source>
        <dbReference type="Proteomes" id="UP001066276"/>
    </source>
</evidence>
<gene>
    <name evidence="2" type="ORF">NDU88_003879</name>
</gene>
<keyword evidence="3" id="KW-1185">Reference proteome</keyword>
<evidence type="ECO:0000256" key="1">
    <source>
        <dbReference type="SAM" id="MobiDB-lite"/>
    </source>
</evidence>